<evidence type="ECO:0000256" key="1">
    <source>
        <dbReference type="ARBA" id="ARBA00022737"/>
    </source>
</evidence>
<dbReference type="GO" id="GO:0043161">
    <property type="term" value="P:proteasome-mediated ubiquitin-dependent protein catabolic process"/>
    <property type="evidence" value="ECO:0007669"/>
    <property type="project" value="TreeGrafter"/>
</dbReference>
<dbReference type="Pfam" id="PF01436">
    <property type="entry name" value="NHL"/>
    <property type="match status" value="1"/>
</dbReference>
<dbReference type="GO" id="GO:0061630">
    <property type="term" value="F:ubiquitin protein ligase activity"/>
    <property type="evidence" value="ECO:0007669"/>
    <property type="project" value="TreeGrafter"/>
</dbReference>
<dbReference type="Proteomes" id="UP000663868">
    <property type="component" value="Unassembled WGS sequence"/>
</dbReference>
<dbReference type="InterPro" id="IPR011042">
    <property type="entry name" value="6-blade_b-propeller_TolB-like"/>
</dbReference>
<dbReference type="AlphaFoldDB" id="A0A819SYH6"/>
<feature type="repeat" description="NHL" evidence="2">
    <location>
        <begin position="127"/>
        <end position="163"/>
    </location>
</feature>
<protein>
    <recommendedName>
        <fullName evidence="6">NHL repeat containing protein-like protein</fullName>
    </recommendedName>
</protein>
<accession>A0A819SYH6</accession>
<dbReference type="InterPro" id="IPR001258">
    <property type="entry name" value="NHL_repeat"/>
</dbReference>
<dbReference type="Gene3D" id="2.120.10.30">
    <property type="entry name" value="TolB, C-terminal domain"/>
    <property type="match status" value="1"/>
</dbReference>
<organism evidence="4 5">
    <name type="scientific">Adineta steineri</name>
    <dbReference type="NCBI Taxonomy" id="433720"/>
    <lineage>
        <taxon>Eukaryota</taxon>
        <taxon>Metazoa</taxon>
        <taxon>Spiralia</taxon>
        <taxon>Gnathifera</taxon>
        <taxon>Rotifera</taxon>
        <taxon>Eurotatoria</taxon>
        <taxon>Bdelloidea</taxon>
        <taxon>Adinetida</taxon>
        <taxon>Adinetidae</taxon>
        <taxon>Adineta</taxon>
    </lineage>
</organism>
<evidence type="ECO:0000313" key="4">
    <source>
        <dbReference type="EMBL" id="CAF4063948.1"/>
    </source>
</evidence>
<name>A0A819SYH6_9BILA</name>
<dbReference type="Proteomes" id="UP000663844">
    <property type="component" value="Unassembled WGS sequence"/>
</dbReference>
<dbReference type="EMBL" id="CAJOBB010003890">
    <property type="protein sequence ID" value="CAF4063948.1"/>
    <property type="molecule type" value="Genomic_DNA"/>
</dbReference>
<reference evidence="4" key="1">
    <citation type="submission" date="2021-02" db="EMBL/GenBank/DDBJ databases">
        <authorList>
            <person name="Nowell W R."/>
        </authorList>
    </citation>
    <scope>NUCLEOTIDE SEQUENCE</scope>
</reference>
<dbReference type="InterPro" id="IPR050952">
    <property type="entry name" value="TRIM-NHL_E3_ligases"/>
</dbReference>
<dbReference type="PROSITE" id="PS51125">
    <property type="entry name" value="NHL"/>
    <property type="match status" value="4"/>
</dbReference>
<dbReference type="PANTHER" id="PTHR24104">
    <property type="entry name" value="E3 UBIQUITIN-PROTEIN LIGASE NHLRC1-RELATED"/>
    <property type="match status" value="1"/>
</dbReference>
<dbReference type="CDD" id="cd05819">
    <property type="entry name" value="NHL"/>
    <property type="match status" value="1"/>
</dbReference>
<comment type="caution">
    <text evidence="4">The sequence shown here is derived from an EMBL/GenBank/DDBJ whole genome shotgun (WGS) entry which is preliminary data.</text>
</comment>
<dbReference type="PANTHER" id="PTHR24104:SF25">
    <property type="entry name" value="PROTEIN LIN-41"/>
    <property type="match status" value="1"/>
</dbReference>
<evidence type="ECO:0000256" key="2">
    <source>
        <dbReference type="PROSITE-ProRule" id="PRU00504"/>
    </source>
</evidence>
<keyword evidence="1" id="KW-0677">Repeat</keyword>
<feature type="repeat" description="NHL" evidence="2">
    <location>
        <begin position="220"/>
        <end position="259"/>
    </location>
</feature>
<evidence type="ECO:0000313" key="5">
    <source>
        <dbReference type="Proteomes" id="UP000663868"/>
    </source>
</evidence>
<dbReference type="EMBL" id="CAJOAZ010001660">
    <property type="protein sequence ID" value="CAF3841515.1"/>
    <property type="molecule type" value="Genomic_DNA"/>
</dbReference>
<proteinExistence type="predicted"/>
<feature type="repeat" description="NHL" evidence="2">
    <location>
        <begin position="67"/>
        <end position="111"/>
    </location>
</feature>
<evidence type="ECO:0000313" key="3">
    <source>
        <dbReference type="EMBL" id="CAF3841515.1"/>
    </source>
</evidence>
<feature type="repeat" description="NHL" evidence="2">
    <location>
        <begin position="322"/>
        <end position="361"/>
    </location>
</feature>
<dbReference type="GO" id="GO:0000209">
    <property type="term" value="P:protein polyubiquitination"/>
    <property type="evidence" value="ECO:0007669"/>
    <property type="project" value="TreeGrafter"/>
</dbReference>
<dbReference type="SUPFAM" id="SSF101898">
    <property type="entry name" value="NHL repeat"/>
    <property type="match status" value="1"/>
</dbReference>
<evidence type="ECO:0008006" key="6">
    <source>
        <dbReference type="Google" id="ProtNLM"/>
    </source>
</evidence>
<dbReference type="GO" id="GO:0008270">
    <property type="term" value="F:zinc ion binding"/>
    <property type="evidence" value="ECO:0007669"/>
    <property type="project" value="UniProtKB-KW"/>
</dbReference>
<dbReference type="Gene3D" id="2.40.10.500">
    <property type="match status" value="1"/>
</dbReference>
<gene>
    <name evidence="4" type="ORF">KXQ929_LOCUS32319</name>
    <name evidence="3" type="ORF">OXD698_LOCUS20706</name>
</gene>
<sequence>MRLKCETRNCHYNIKPTTTSTSTTSITSSTSTTKLTTTKSTSTSTEIPMCSLSSQSSWSETAITIFGSQAGIYGSNLSLLSSPIGMYYDAPNNLLIVTDYENRRVLQFSLNYLPSVATVIAGSNAAGCSLNQFTTAVGVARDSSGRLFVSDAGCNRVVIFPSSSNSTTNATVLGSVNIPELLSINPLTDDVYVASVSDSAIYKFVSSSGPPVVAAGGNGRGNALNQLSQPNGVYYDYLHTHSLYVADSDNHRILRFPSDSTRVTYGAVVAGNNGAGSGATQLKNPRSVLVDSSGSLYTADKDNNRVQRWLQNATSGTTIVGGTSGTASNQLSFPETILFDRDCNLLVVDRGNNRIQFFNVTTR</sequence>